<keyword evidence="1" id="KW-1133">Transmembrane helix</keyword>
<gene>
    <name evidence="2" type="ORF">EG850_05905</name>
</gene>
<protein>
    <submittedName>
        <fullName evidence="2">Uncharacterized protein</fullName>
    </submittedName>
</protein>
<keyword evidence="1" id="KW-0472">Membrane</keyword>
<reference evidence="2 3" key="1">
    <citation type="submission" date="2018-11" db="EMBL/GenBank/DDBJ databases">
        <title>YIM 102482-1 draft genome.</title>
        <authorList>
            <person name="Li G."/>
            <person name="Jiang Y."/>
        </authorList>
    </citation>
    <scope>NUCLEOTIDE SEQUENCE [LARGE SCALE GENOMIC DNA]</scope>
    <source>
        <strain evidence="2 3">YIM 102482-1</strain>
    </source>
</reference>
<feature type="transmembrane region" description="Helical" evidence="1">
    <location>
        <begin position="17"/>
        <end position="39"/>
    </location>
</feature>
<sequence>MYGALWRVLPGPWPVKLLLLLILIAAVLAALVIWVFPWVDSFLPGLLLEGDVTIGAGITG</sequence>
<dbReference type="RefSeq" id="WP_124971422.1">
    <property type="nucleotide sequence ID" value="NZ_RQVS01000006.1"/>
</dbReference>
<comment type="caution">
    <text evidence="2">The sequence shown here is derived from an EMBL/GenBank/DDBJ whole genome shotgun (WGS) entry which is preliminary data.</text>
</comment>
<keyword evidence="3" id="KW-1185">Reference proteome</keyword>
<name>A0A3P3W297_9MICO</name>
<accession>A0A3P3W297</accession>
<evidence type="ECO:0000313" key="2">
    <source>
        <dbReference type="EMBL" id="RRJ86943.1"/>
    </source>
</evidence>
<evidence type="ECO:0000256" key="1">
    <source>
        <dbReference type="SAM" id="Phobius"/>
    </source>
</evidence>
<keyword evidence="1" id="KW-0812">Transmembrane</keyword>
<organism evidence="2 3">
    <name type="scientific">Gulosibacter macacae</name>
    <dbReference type="NCBI Taxonomy" id="2488791"/>
    <lineage>
        <taxon>Bacteria</taxon>
        <taxon>Bacillati</taxon>
        <taxon>Actinomycetota</taxon>
        <taxon>Actinomycetes</taxon>
        <taxon>Micrococcales</taxon>
        <taxon>Microbacteriaceae</taxon>
        <taxon>Gulosibacter</taxon>
    </lineage>
</organism>
<proteinExistence type="predicted"/>
<dbReference type="EMBL" id="RQVS01000006">
    <property type="protein sequence ID" value="RRJ86943.1"/>
    <property type="molecule type" value="Genomic_DNA"/>
</dbReference>
<dbReference type="AlphaFoldDB" id="A0A3P3W297"/>
<dbReference type="Proteomes" id="UP000274391">
    <property type="component" value="Unassembled WGS sequence"/>
</dbReference>
<evidence type="ECO:0000313" key="3">
    <source>
        <dbReference type="Proteomes" id="UP000274391"/>
    </source>
</evidence>